<evidence type="ECO:0000256" key="2">
    <source>
        <dbReference type="ARBA" id="ARBA00022795"/>
    </source>
</evidence>
<keyword evidence="5" id="KW-1015">Disulfide bond</keyword>
<keyword evidence="3" id="KW-0805">Transcription regulation</keyword>
<evidence type="ECO:0000256" key="6">
    <source>
        <dbReference type="ARBA" id="ARBA00023159"/>
    </source>
</evidence>
<dbReference type="EMBL" id="QYYH01000042">
    <property type="protein sequence ID" value="RJY17453.1"/>
    <property type="molecule type" value="Genomic_DNA"/>
</dbReference>
<keyword evidence="4" id="KW-0238">DNA-binding</keyword>
<accession>A0A3A6U072</accession>
<keyword evidence="2" id="KW-1005">Bacterial flagellum biogenesis</keyword>
<evidence type="ECO:0000256" key="5">
    <source>
        <dbReference type="ARBA" id="ARBA00023157"/>
    </source>
</evidence>
<dbReference type="Pfam" id="PF05247">
    <property type="entry name" value="FlhD"/>
    <property type="match status" value="1"/>
</dbReference>
<dbReference type="OrthoDB" id="9962078at2"/>
<evidence type="ECO:0000313" key="10">
    <source>
        <dbReference type="Proteomes" id="UP000273022"/>
    </source>
</evidence>
<evidence type="ECO:0000313" key="9">
    <source>
        <dbReference type="EMBL" id="RJY17453.1"/>
    </source>
</evidence>
<reference evidence="9 10" key="1">
    <citation type="submission" date="2018-09" db="EMBL/GenBank/DDBJ databases">
        <title>Phylogeny of the Shewanellaceae, and recommendation for two new genera, Pseudoshewanella and Parashewanella.</title>
        <authorList>
            <person name="Wang G."/>
        </authorList>
    </citation>
    <scope>NUCLEOTIDE SEQUENCE [LARGE SCALE GENOMIC DNA]</scope>
    <source>
        <strain evidence="9 10">KCTC 22492</strain>
    </source>
</reference>
<dbReference type="InterPro" id="IPR036194">
    <property type="entry name" value="FlhD_sf"/>
</dbReference>
<dbReference type="InterPro" id="IPR023559">
    <property type="entry name" value="Flagellar_FlhD"/>
</dbReference>
<comment type="caution">
    <text evidence="9">The sequence shown here is derived from an EMBL/GenBank/DDBJ whole genome shotgun (WGS) entry which is preliminary data.</text>
</comment>
<dbReference type="SUPFAM" id="SSF63592">
    <property type="entry name" value="Flagellar transcriptional activator FlhD"/>
    <property type="match status" value="1"/>
</dbReference>
<protein>
    <recommendedName>
        <fullName evidence="11">Transcriptional regulator</fullName>
    </recommendedName>
</protein>
<proteinExistence type="predicted"/>
<gene>
    <name evidence="9" type="ORF">D5R81_08435</name>
</gene>
<evidence type="ECO:0000256" key="7">
    <source>
        <dbReference type="ARBA" id="ARBA00023163"/>
    </source>
</evidence>
<keyword evidence="10" id="KW-1185">Reference proteome</keyword>
<comment type="function">
    <text evidence="8">Functions in complex with FlhC as a master transcriptional regulator that regulates transcription of several flagellar and non-flagellar operons by binding to their promoter region. Activates expression of class 2 flagellar genes, including fliA, which is a flagellum-specific sigma factor that turns on the class 3 genes. Also regulates genes whose products function in a variety of physiological pathways.</text>
</comment>
<dbReference type="Gene3D" id="1.10.4000.10">
    <property type="entry name" value="Flagellar transcriptional activator FlhD"/>
    <property type="match status" value="1"/>
</dbReference>
<dbReference type="GO" id="GO:0045893">
    <property type="term" value="P:positive regulation of DNA-templated transcription"/>
    <property type="evidence" value="ECO:0007669"/>
    <property type="project" value="InterPro"/>
</dbReference>
<dbReference type="AlphaFoldDB" id="A0A3A6U072"/>
<keyword evidence="6" id="KW-0010">Activator</keyword>
<evidence type="ECO:0000256" key="3">
    <source>
        <dbReference type="ARBA" id="ARBA00023015"/>
    </source>
</evidence>
<keyword evidence="1" id="KW-0963">Cytoplasm</keyword>
<dbReference type="GO" id="GO:0003677">
    <property type="term" value="F:DNA binding"/>
    <property type="evidence" value="ECO:0007669"/>
    <property type="project" value="UniProtKB-KW"/>
</dbReference>
<sequence>MFNDNLLCDLNLRYLSVAKDLALTDPKLAQLKLGLSEFLISIIANSSFQQLNNMAKQKAIYFHFLPNEELFARLLDDPDNELLQVSLVVSSNLAVFRVNQ</sequence>
<evidence type="ECO:0008006" key="11">
    <source>
        <dbReference type="Google" id="ProtNLM"/>
    </source>
</evidence>
<keyword evidence="7" id="KW-0804">Transcription</keyword>
<organism evidence="9 10">
    <name type="scientific">Parashewanella spongiae</name>
    <dbReference type="NCBI Taxonomy" id="342950"/>
    <lineage>
        <taxon>Bacteria</taxon>
        <taxon>Pseudomonadati</taxon>
        <taxon>Pseudomonadota</taxon>
        <taxon>Gammaproteobacteria</taxon>
        <taxon>Alteromonadales</taxon>
        <taxon>Shewanellaceae</taxon>
        <taxon>Parashewanella</taxon>
    </lineage>
</organism>
<dbReference type="GO" id="GO:0044780">
    <property type="term" value="P:bacterial-type flagellum assembly"/>
    <property type="evidence" value="ECO:0007669"/>
    <property type="project" value="InterPro"/>
</dbReference>
<dbReference type="Proteomes" id="UP000273022">
    <property type="component" value="Unassembled WGS sequence"/>
</dbReference>
<evidence type="ECO:0000256" key="1">
    <source>
        <dbReference type="ARBA" id="ARBA00022490"/>
    </source>
</evidence>
<evidence type="ECO:0000256" key="4">
    <source>
        <dbReference type="ARBA" id="ARBA00023125"/>
    </source>
</evidence>
<dbReference type="RefSeq" id="WP_121853214.1">
    <property type="nucleotide sequence ID" value="NZ_CP037952.1"/>
</dbReference>
<name>A0A3A6U072_9GAMM</name>
<evidence type="ECO:0000256" key="8">
    <source>
        <dbReference type="ARBA" id="ARBA00025431"/>
    </source>
</evidence>